<accession>A0A517YIT2</accession>
<dbReference type="EMBL" id="CP036274">
    <property type="protein sequence ID" value="QDU30111.1"/>
    <property type="molecule type" value="Genomic_DNA"/>
</dbReference>
<protein>
    <recommendedName>
        <fullName evidence="3">Carboxypeptidase regulatory-like domain-containing protein</fullName>
    </recommendedName>
</protein>
<proteinExistence type="predicted"/>
<gene>
    <name evidence="1" type="ORF">ETAA8_52300</name>
</gene>
<evidence type="ECO:0000313" key="2">
    <source>
        <dbReference type="Proteomes" id="UP000315017"/>
    </source>
</evidence>
<dbReference type="OrthoDB" id="213447at2"/>
<reference evidence="1 2" key="1">
    <citation type="submission" date="2019-02" db="EMBL/GenBank/DDBJ databases">
        <title>Deep-cultivation of Planctomycetes and their phenomic and genomic characterization uncovers novel biology.</title>
        <authorList>
            <person name="Wiegand S."/>
            <person name="Jogler M."/>
            <person name="Boedeker C."/>
            <person name="Pinto D."/>
            <person name="Vollmers J."/>
            <person name="Rivas-Marin E."/>
            <person name="Kohn T."/>
            <person name="Peeters S.H."/>
            <person name="Heuer A."/>
            <person name="Rast P."/>
            <person name="Oberbeckmann S."/>
            <person name="Bunk B."/>
            <person name="Jeske O."/>
            <person name="Meyerdierks A."/>
            <person name="Storesund J.E."/>
            <person name="Kallscheuer N."/>
            <person name="Luecker S."/>
            <person name="Lage O.M."/>
            <person name="Pohl T."/>
            <person name="Merkel B.J."/>
            <person name="Hornburger P."/>
            <person name="Mueller R.-W."/>
            <person name="Bruemmer F."/>
            <person name="Labrenz M."/>
            <person name="Spormann A.M."/>
            <person name="Op den Camp H."/>
            <person name="Overmann J."/>
            <person name="Amann R."/>
            <person name="Jetten M.S.M."/>
            <person name="Mascher T."/>
            <person name="Medema M.H."/>
            <person name="Devos D.P."/>
            <person name="Kaster A.-K."/>
            <person name="Ovreas L."/>
            <person name="Rohde M."/>
            <person name="Galperin M.Y."/>
            <person name="Jogler C."/>
        </authorList>
    </citation>
    <scope>NUCLEOTIDE SEQUENCE [LARGE SCALE GENOMIC DNA]</scope>
    <source>
        <strain evidence="1 2">ETA_A8</strain>
    </source>
</reference>
<sequence>MLDLFPRVPRPERARNRIVAFLFLIDLAVILGCGPRPVTGGTKGILRSGGAPLSDFQLTVHAEQGGLWSPVGFAVSTADGSFELVTNGAKGSLFLDPGEYRCTVESAGAPLKVPAKYAQVESTPLKVTWPTATNSLELELPPLPMIR</sequence>
<evidence type="ECO:0008006" key="3">
    <source>
        <dbReference type="Google" id="ProtNLM"/>
    </source>
</evidence>
<name>A0A517YIT2_9BACT</name>
<dbReference type="AlphaFoldDB" id="A0A517YIT2"/>
<dbReference type="KEGG" id="aagg:ETAA8_52300"/>
<organism evidence="1 2">
    <name type="scientific">Anatilimnocola aggregata</name>
    <dbReference type="NCBI Taxonomy" id="2528021"/>
    <lineage>
        <taxon>Bacteria</taxon>
        <taxon>Pseudomonadati</taxon>
        <taxon>Planctomycetota</taxon>
        <taxon>Planctomycetia</taxon>
        <taxon>Pirellulales</taxon>
        <taxon>Pirellulaceae</taxon>
        <taxon>Anatilimnocola</taxon>
    </lineage>
</organism>
<evidence type="ECO:0000313" key="1">
    <source>
        <dbReference type="EMBL" id="QDU30111.1"/>
    </source>
</evidence>
<keyword evidence="2" id="KW-1185">Reference proteome</keyword>
<dbReference type="RefSeq" id="WP_145095034.1">
    <property type="nucleotide sequence ID" value="NZ_CP036274.1"/>
</dbReference>
<dbReference type="Proteomes" id="UP000315017">
    <property type="component" value="Chromosome"/>
</dbReference>